<protein>
    <submittedName>
        <fullName evidence="1">Uncharacterized protein</fullName>
    </submittedName>
</protein>
<evidence type="ECO:0000313" key="2">
    <source>
        <dbReference type="Proteomes" id="UP000000644"/>
    </source>
</evidence>
<keyword evidence="1" id="KW-0614">Plasmid</keyword>
<name>A1VVA4_POLNA</name>
<organism evidence="1 2">
    <name type="scientific">Polaromonas naphthalenivorans (strain CJ2)</name>
    <dbReference type="NCBI Taxonomy" id="365044"/>
    <lineage>
        <taxon>Bacteria</taxon>
        <taxon>Pseudomonadati</taxon>
        <taxon>Pseudomonadota</taxon>
        <taxon>Betaproteobacteria</taxon>
        <taxon>Burkholderiales</taxon>
        <taxon>Comamonadaceae</taxon>
        <taxon>Polaromonas</taxon>
    </lineage>
</organism>
<dbReference type="Proteomes" id="UP000000644">
    <property type="component" value="Plasmid pPNAP01"/>
</dbReference>
<accession>A1VVA4</accession>
<geneLocation type="plasmid" evidence="1 2">
    <name>pPNAP01</name>
</geneLocation>
<dbReference type="HOGENOM" id="CLU_2156033_0_0_4"/>
<gene>
    <name evidence="1" type="ordered locus">Pnap_4300</name>
</gene>
<reference evidence="2" key="1">
    <citation type="journal article" date="2009" name="Environ. Microbiol.">
        <title>The genome of Polaromonas naphthalenivorans strain CJ2, isolated from coal tar-contaminated sediment, reveals physiological and metabolic versatility and evolution through extensive horizontal gene transfer.</title>
        <authorList>
            <person name="Yagi J.M."/>
            <person name="Sims D."/>
            <person name="Brettin T."/>
            <person name="Bruce D."/>
            <person name="Madsen E.L."/>
        </authorList>
    </citation>
    <scope>NUCLEOTIDE SEQUENCE [LARGE SCALE GENOMIC DNA]</scope>
    <source>
        <strain evidence="2">CJ2</strain>
        <plasmid evidence="2">Plasmid pPNAP01</plasmid>
    </source>
</reference>
<dbReference type="AlphaFoldDB" id="A1VVA4"/>
<proteinExistence type="predicted"/>
<sequence>MEIVDGFVRWSCEEDRQSFMELCAPHTDAPAELHQFVAWLEGVIQAHQEEGGERLLYATFLSAYISELPPTNLWPDGIAEGCITQRAVRDACSIAHEARRPRKIGNAGILH</sequence>
<dbReference type="RefSeq" id="WP_011797955.1">
    <property type="nucleotide sequence ID" value="NC_008757.1"/>
</dbReference>
<dbReference type="EMBL" id="CP000530">
    <property type="protein sequence ID" value="ABM39582.1"/>
    <property type="molecule type" value="Genomic_DNA"/>
</dbReference>
<evidence type="ECO:0000313" key="1">
    <source>
        <dbReference type="EMBL" id="ABM39582.1"/>
    </source>
</evidence>
<keyword evidence="2" id="KW-1185">Reference proteome</keyword>
<dbReference type="KEGG" id="pna:Pnap_4300"/>